<feature type="domain" description="Protein kinase" evidence="1">
    <location>
        <begin position="2"/>
        <end position="330"/>
    </location>
</feature>
<protein>
    <recommendedName>
        <fullName evidence="1">Protein kinase domain-containing protein</fullName>
    </recommendedName>
</protein>
<dbReference type="EMBL" id="MN739677">
    <property type="protein sequence ID" value="QHT20128.1"/>
    <property type="molecule type" value="Genomic_DNA"/>
</dbReference>
<proteinExistence type="predicted"/>
<dbReference type="InterPro" id="IPR011009">
    <property type="entry name" value="Kinase-like_dom_sf"/>
</dbReference>
<organism evidence="2">
    <name type="scientific">viral metagenome</name>
    <dbReference type="NCBI Taxonomy" id="1070528"/>
    <lineage>
        <taxon>unclassified sequences</taxon>
        <taxon>metagenomes</taxon>
        <taxon>organismal metagenomes</taxon>
    </lineage>
</organism>
<evidence type="ECO:0000259" key="1">
    <source>
        <dbReference type="PROSITE" id="PS50011"/>
    </source>
</evidence>
<dbReference type="Gene3D" id="1.10.510.10">
    <property type="entry name" value="Transferase(Phosphotransferase) domain 1"/>
    <property type="match status" value="1"/>
</dbReference>
<sequence length="347" mass="39747">MLSGGKLFDEGMYGCIFTPPLECKNKMKKSFDETDFPALSKLILTDAANIEYAISKVIRQIPLWKNYFVVSESICEPALIQKDKELYDCSVIDDHKLSDFRILNMPYGGVPLNTYRINLQSFDFIAFITHFIESIALLNLFGIVHRDIHQGNILIDNNEVPRIIDFNLAIPVESKVTSNKLRHKYDYITAQEPPDSTLVNAVMLGFNADSIIETIIDKKPILKKIRSVLGITSREQLESLEKFYQDSKSVKIGESVKWFNTYWRTIDSWAVGVNIVDLITKLSLWPEFSTTLKKISPRLFPVLRRLCAVSPLNRIDCVQALNYLKPNSFIIRRYGKAWLNRVGDGKI</sequence>
<accession>A0A6C0DUH9</accession>
<dbReference type="Pfam" id="PF00069">
    <property type="entry name" value="Pkinase"/>
    <property type="match status" value="1"/>
</dbReference>
<evidence type="ECO:0000313" key="2">
    <source>
        <dbReference type="EMBL" id="QHT20128.1"/>
    </source>
</evidence>
<dbReference type="SMART" id="SM00220">
    <property type="entry name" value="S_TKc"/>
    <property type="match status" value="1"/>
</dbReference>
<dbReference type="InterPro" id="IPR000719">
    <property type="entry name" value="Prot_kinase_dom"/>
</dbReference>
<dbReference type="GO" id="GO:0004672">
    <property type="term" value="F:protein kinase activity"/>
    <property type="evidence" value="ECO:0007669"/>
    <property type="project" value="InterPro"/>
</dbReference>
<name>A0A6C0DUH9_9ZZZZ</name>
<dbReference type="PROSITE" id="PS50011">
    <property type="entry name" value="PROTEIN_KINASE_DOM"/>
    <property type="match status" value="1"/>
</dbReference>
<reference evidence="2" key="1">
    <citation type="journal article" date="2020" name="Nature">
        <title>Giant virus diversity and host interactions through global metagenomics.</title>
        <authorList>
            <person name="Schulz F."/>
            <person name="Roux S."/>
            <person name="Paez-Espino D."/>
            <person name="Jungbluth S."/>
            <person name="Walsh D.A."/>
            <person name="Denef V.J."/>
            <person name="McMahon K.D."/>
            <person name="Konstantinidis K.T."/>
            <person name="Eloe-Fadrosh E.A."/>
            <person name="Kyrpides N.C."/>
            <person name="Woyke T."/>
        </authorList>
    </citation>
    <scope>NUCLEOTIDE SEQUENCE</scope>
    <source>
        <strain evidence="2">GVMAG-M-3300023174-60</strain>
    </source>
</reference>
<dbReference type="GO" id="GO:0005524">
    <property type="term" value="F:ATP binding"/>
    <property type="evidence" value="ECO:0007669"/>
    <property type="project" value="InterPro"/>
</dbReference>
<dbReference type="SUPFAM" id="SSF56112">
    <property type="entry name" value="Protein kinase-like (PK-like)"/>
    <property type="match status" value="1"/>
</dbReference>
<dbReference type="AlphaFoldDB" id="A0A6C0DUH9"/>